<protein>
    <submittedName>
        <fullName evidence="3">Uncharacterized protein</fullName>
    </submittedName>
</protein>
<organism evidence="3 5">
    <name type="scientific">Phytophthora cactorum</name>
    <dbReference type="NCBI Taxonomy" id="29920"/>
    <lineage>
        <taxon>Eukaryota</taxon>
        <taxon>Sar</taxon>
        <taxon>Stramenopiles</taxon>
        <taxon>Oomycota</taxon>
        <taxon>Peronosporomycetes</taxon>
        <taxon>Peronosporales</taxon>
        <taxon>Peronosporaceae</taxon>
        <taxon>Phytophthora</taxon>
    </lineage>
</organism>
<dbReference type="Proteomes" id="UP000736787">
    <property type="component" value="Unassembled WGS sequence"/>
</dbReference>
<dbReference type="EMBL" id="RCMI01001278">
    <property type="protein sequence ID" value="KAG2887332.1"/>
    <property type="molecule type" value="Genomic_DNA"/>
</dbReference>
<reference evidence="3" key="1">
    <citation type="submission" date="2018-10" db="EMBL/GenBank/DDBJ databases">
        <title>Effector identification in a new, highly contiguous assembly of the strawberry crown rot pathogen Phytophthora cactorum.</title>
        <authorList>
            <person name="Armitage A.D."/>
            <person name="Nellist C.F."/>
            <person name="Bates H."/>
            <person name="Vickerstaff R.J."/>
            <person name="Harrison R.J."/>
        </authorList>
    </citation>
    <scope>NUCLEOTIDE SEQUENCE</scope>
    <source>
        <strain evidence="1">4032</strain>
        <strain evidence="2">4040</strain>
        <strain evidence="3">P415</strain>
        <strain evidence="4">P421</strain>
    </source>
</reference>
<dbReference type="EMBL" id="RCMK01001208">
    <property type="protein sequence ID" value="KAG2899309.1"/>
    <property type="molecule type" value="Genomic_DNA"/>
</dbReference>
<dbReference type="Proteomes" id="UP000760860">
    <property type="component" value="Unassembled WGS sequence"/>
</dbReference>
<name>A0A8T1K6M8_9STRA</name>
<evidence type="ECO:0000313" key="4">
    <source>
        <dbReference type="EMBL" id="KAG3209298.1"/>
    </source>
</evidence>
<proteinExistence type="predicted"/>
<accession>A0A8T1K6M8</accession>
<dbReference type="Proteomes" id="UP000697107">
    <property type="component" value="Unassembled WGS sequence"/>
</dbReference>
<dbReference type="Proteomes" id="UP000774804">
    <property type="component" value="Unassembled WGS sequence"/>
</dbReference>
<dbReference type="EMBL" id="RCMV01001296">
    <property type="protein sequence ID" value="KAG3209298.1"/>
    <property type="molecule type" value="Genomic_DNA"/>
</dbReference>
<evidence type="ECO:0000313" key="5">
    <source>
        <dbReference type="Proteomes" id="UP000697107"/>
    </source>
</evidence>
<comment type="caution">
    <text evidence="3">The sequence shown here is derived from an EMBL/GenBank/DDBJ whole genome shotgun (WGS) entry which is preliminary data.</text>
</comment>
<gene>
    <name evidence="1" type="ORF">PC115_g20391</name>
    <name evidence="2" type="ORF">PC117_g22273</name>
    <name evidence="3" type="ORF">PC118_g20218</name>
    <name evidence="4" type="ORF">PC129_g19686</name>
</gene>
<evidence type="ECO:0000313" key="2">
    <source>
        <dbReference type="EMBL" id="KAG2899309.1"/>
    </source>
</evidence>
<dbReference type="VEuPathDB" id="FungiDB:PC110_g19585"/>
<sequence length="75" mass="8517">MVERYNKLHPALLAMDHASIAKHDIARFLLPEEESTQAKELLKTLFDFQEVSKALQNSTLMLVGVRRALSANIRP</sequence>
<dbReference type="AlphaFoldDB" id="A0A8T1K6M8"/>
<evidence type="ECO:0000313" key="3">
    <source>
        <dbReference type="EMBL" id="KAG2964615.1"/>
    </source>
</evidence>
<dbReference type="EMBL" id="RCML01001195">
    <property type="protein sequence ID" value="KAG2964615.1"/>
    <property type="molecule type" value="Genomic_DNA"/>
</dbReference>
<evidence type="ECO:0000313" key="1">
    <source>
        <dbReference type="EMBL" id="KAG2887332.1"/>
    </source>
</evidence>